<dbReference type="InterPro" id="IPR009506">
    <property type="entry name" value="YjiS-like"/>
</dbReference>
<evidence type="ECO:0000259" key="1">
    <source>
        <dbReference type="Pfam" id="PF06568"/>
    </source>
</evidence>
<evidence type="ECO:0000313" key="3">
    <source>
        <dbReference type="Proteomes" id="UP001161405"/>
    </source>
</evidence>
<reference evidence="2" key="2">
    <citation type="submission" date="2023-01" db="EMBL/GenBank/DDBJ databases">
        <title>Draft genome sequence of Maritalea porphyrae strain NBRC 107169.</title>
        <authorList>
            <person name="Sun Q."/>
            <person name="Mori K."/>
        </authorList>
    </citation>
    <scope>NUCLEOTIDE SEQUENCE</scope>
    <source>
        <strain evidence="2">NBRC 107169</strain>
    </source>
</reference>
<evidence type="ECO:0000313" key="2">
    <source>
        <dbReference type="EMBL" id="GLQ17767.1"/>
    </source>
</evidence>
<organism evidence="2 3">
    <name type="scientific">Maritalea porphyrae</name>
    <dbReference type="NCBI Taxonomy" id="880732"/>
    <lineage>
        <taxon>Bacteria</taxon>
        <taxon>Pseudomonadati</taxon>
        <taxon>Pseudomonadota</taxon>
        <taxon>Alphaproteobacteria</taxon>
        <taxon>Hyphomicrobiales</taxon>
        <taxon>Devosiaceae</taxon>
        <taxon>Maritalea</taxon>
    </lineage>
</organism>
<protein>
    <recommendedName>
        <fullName evidence="1">YjiS-like domain-containing protein</fullName>
    </recommendedName>
</protein>
<proteinExistence type="predicted"/>
<feature type="domain" description="YjiS-like" evidence="1">
    <location>
        <begin position="35"/>
        <end position="65"/>
    </location>
</feature>
<reference evidence="2" key="1">
    <citation type="journal article" date="2014" name="Int. J. Syst. Evol. Microbiol.">
        <title>Complete genome of a new Firmicutes species belonging to the dominant human colonic microbiota ('Ruminococcus bicirculans') reveals two chromosomes and a selective capacity to utilize plant glucans.</title>
        <authorList>
            <consortium name="NISC Comparative Sequencing Program"/>
            <person name="Wegmann U."/>
            <person name="Louis P."/>
            <person name="Goesmann A."/>
            <person name="Henrissat B."/>
            <person name="Duncan S.H."/>
            <person name="Flint H.J."/>
        </authorList>
    </citation>
    <scope>NUCLEOTIDE SEQUENCE</scope>
    <source>
        <strain evidence="2">NBRC 107169</strain>
    </source>
</reference>
<dbReference type="EMBL" id="BSNI01000002">
    <property type="protein sequence ID" value="GLQ17767.1"/>
    <property type="molecule type" value="Genomic_DNA"/>
</dbReference>
<dbReference type="RefSeq" id="WP_284364157.1">
    <property type="nucleotide sequence ID" value="NZ_BSNI01000002.1"/>
</dbReference>
<accession>A0ABQ5UUW7</accession>
<dbReference type="Proteomes" id="UP001161405">
    <property type="component" value="Unassembled WGS sequence"/>
</dbReference>
<sequence length="89" mass="10105">MAFVSTSRRTGFSFGNSQLMSFATKWSLFAERLVRSYRQQKTYKALNALDAHQLADIGLTASDVHEMVELGHDQALWRLSIARKRASNL</sequence>
<name>A0ABQ5UUW7_9HYPH</name>
<keyword evidence="3" id="KW-1185">Reference proteome</keyword>
<comment type="caution">
    <text evidence="2">The sequence shown here is derived from an EMBL/GenBank/DDBJ whole genome shotgun (WGS) entry which is preliminary data.</text>
</comment>
<gene>
    <name evidence="2" type="ORF">GCM10007879_20160</name>
</gene>
<dbReference type="Pfam" id="PF06568">
    <property type="entry name" value="YjiS-like"/>
    <property type="match status" value="1"/>
</dbReference>